<keyword evidence="1" id="KW-0677">Repeat</keyword>
<feature type="repeat" description="HEAT" evidence="3">
    <location>
        <begin position="391"/>
        <end position="429"/>
    </location>
</feature>
<dbReference type="Pfam" id="PF02985">
    <property type="entry name" value="HEAT"/>
    <property type="match status" value="1"/>
</dbReference>
<dbReference type="InterPro" id="IPR054573">
    <property type="entry name" value="PP2A/SF3B1-like_HEAT"/>
</dbReference>
<dbReference type="InterPro" id="IPR011989">
    <property type="entry name" value="ARM-like"/>
</dbReference>
<feature type="domain" description="Phosphatase PP2A regulatory subunit A/Splicing factor 3B subunit 1-like HEAT repeat" evidence="4">
    <location>
        <begin position="268"/>
        <end position="344"/>
    </location>
</feature>
<dbReference type="EMBL" id="CAMPGE010003848">
    <property type="protein sequence ID" value="CAI2362695.1"/>
    <property type="molecule type" value="Genomic_DNA"/>
</dbReference>
<feature type="repeat" description="HEAT" evidence="3">
    <location>
        <begin position="352"/>
        <end position="390"/>
    </location>
</feature>
<evidence type="ECO:0000256" key="3">
    <source>
        <dbReference type="PROSITE-ProRule" id="PRU00103"/>
    </source>
</evidence>
<name>A0AAD1U5F5_EUPCR</name>
<proteinExistence type="inferred from homology"/>
<accession>A0AAD1U5F5</accession>
<dbReference type="GO" id="GO:0000159">
    <property type="term" value="C:protein phosphatase type 2A complex"/>
    <property type="evidence" value="ECO:0007669"/>
    <property type="project" value="TreeGrafter"/>
</dbReference>
<evidence type="ECO:0000313" key="6">
    <source>
        <dbReference type="Proteomes" id="UP001295684"/>
    </source>
</evidence>
<dbReference type="PANTHER" id="PTHR10648">
    <property type="entry name" value="SERINE/THREONINE-PROTEIN PHOSPHATASE PP2A 65 KDA REGULATORY SUBUNIT"/>
    <property type="match status" value="1"/>
</dbReference>
<dbReference type="PANTHER" id="PTHR10648:SF4">
    <property type="entry name" value="PROTEIN PHOSPHATASE 2 (FORMERLY 2A), REGULATORY SUBUNIT A, BETA ISOFORM-RELATED"/>
    <property type="match status" value="1"/>
</dbReference>
<feature type="repeat" description="HEAT" evidence="3">
    <location>
        <begin position="313"/>
        <end position="351"/>
    </location>
</feature>
<evidence type="ECO:0000259" key="4">
    <source>
        <dbReference type="Pfam" id="PF22646"/>
    </source>
</evidence>
<dbReference type="InterPro" id="IPR051023">
    <property type="entry name" value="PP2A_Regulatory_Subunit_A"/>
</dbReference>
<organism evidence="5 6">
    <name type="scientific">Euplotes crassus</name>
    <dbReference type="NCBI Taxonomy" id="5936"/>
    <lineage>
        <taxon>Eukaryota</taxon>
        <taxon>Sar</taxon>
        <taxon>Alveolata</taxon>
        <taxon>Ciliophora</taxon>
        <taxon>Intramacronucleata</taxon>
        <taxon>Spirotrichea</taxon>
        <taxon>Hypotrichia</taxon>
        <taxon>Euplotida</taxon>
        <taxon>Euplotidae</taxon>
        <taxon>Moneuplotes</taxon>
    </lineage>
</organism>
<reference evidence="5" key="1">
    <citation type="submission" date="2023-07" db="EMBL/GenBank/DDBJ databases">
        <authorList>
            <consortium name="AG Swart"/>
            <person name="Singh M."/>
            <person name="Singh A."/>
            <person name="Seah K."/>
            <person name="Emmerich C."/>
        </authorList>
    </citation>
    <scope>NUCLEOTIDE SEQUENCE</scope>
    <source>
        <strain evidence="5">DP1</strain>
    </source>
</reference>
<dbReference type="InterPro" id="IPR016024">
    <property type="entry name" value="ARM-type_fold"/>
</dbReference>
<sequence length="574" mass="64971">MESNVVMLIDDLRCSEAKKKVNAIQQLDKIARVIGPERTNSELLPFLMDIVDDEDEVLLELAKALGNFLEYLGGKKNFSGLIKPLESLCTVEEGTVRTQAAKSIKKILSQIRVKDFEDDFIKLFGRLVKGDWFTSKVSATVILPSLYPEVSLSGQKQLFKLFSPLCEDSIPQVRKAAAIALKDLILHIPKAPEADLLELFENLQRDTQDMVKMQGVECCINFAKVLDTSKFQRYISPYIKAYAEEKSWRTRYLFATKIDEFGKVLGEEFTNTKLISYYCSFLKDPESEVRTAAASKLSELSKVLDKDSVLDLIVPTFKGLADDSFTYVRVALAENMLSVCPIIGKSQTNDHIIPVFLQFLRDTESEVRLAVFKNLINLNKVIGLESLSASIIPAISELSGDKNWRTRVSVIEMLPLLAEQLGEEVFKEKLLKMLLEWLSDPIFSIREHTMIAINNLGLIFGNAWVESSVLPTLLSFENNENYLFRQIPLIAFRNLSGCLSPEFYSENVFPVLSTFATDKIINIRMNVSRVIMEFSHKLKGTEAEEKTVSLLNALKNDPEFDVSYFAIQALRKFE</sequence>
<dbReference type="Proteomes" id="UP001295684">
    <property type="component" value="Unassembled WGS sequence"/>
</dbReference>
<feature type="repeat" description="HEAT" evidence="3">
    <location>
        <begin position="274"/>
        <end position="312"/>
    </location>
</feature>
<dbReference type="GO" id="GO:0005829">
    <property type="term" value="C:cytosol"/>
    <property type="evidence" value="ECO:0007669"/>
    <property type="project" value="TreeGrafter"/>
</dbReference>
<dbReference type="PROSITE" id="PS50077">
    <property type="entry name" value="HEAT_REPEAT"/>
    <property type="match status" value="5"/>
</dbReference>
<dbReference type="Pfam" id="PF22646">
    <property type="entry name" value="PPP2R1A-like_HEAT"/>
    <property type="match status" value="1"/>
</dbReference>
<dbReference type="GO" id="GO:0019888">
    <property type="term" value="F:protein phosphatase regulator activity"/>
    <property type="evidence" value="ECO:0007669"/>
    <property type="project" value="TreeGrafter"/>
</dbReference>
<keyword evidence="6" id="KW-1185">Reference proteome</keyword>
<dbReference type="InterPro" id="IPR000357">
    <property type="entry name" value="HEAT"/>
</dbReference>
<dbReference type="SUPFAM" id="SSF48371">
    <property type="entry name" value="ARM repeat"/>
    <property type="match status" value="1"/>
</dbReference>
<evidence type="ECO:0000256" key="2">
    <source>
        <dbReference type="ARBA" id="ARBA00038332"/>
    </source>
</evidence>
<dbReference type="GO" id="GO:0005634">
    <property type="term" value="C:nucleus"/>
    <property type="evidence" value="ECO:0007669"/>
    <property type="project" value="TreeGrafter"/>
</dbReference>
<evidence type="ECO:0000313" key="5">
    <source>
        <dbReference type="EMBL" id="CAI2362695.1"/>
    </source>
</evidence>
<dbReference type="AlphaFoldDB" id="A0AAD1U5F5"/>
<evidence type="ECO:0000256" key="1">
    <source>
        <dbReference type="ARBA" id="ARBA00022737"/>
    </source>
</evidence>
<dbReference type="InterPro" id="IPR021133">
    <property type="entry name" value="HEAT_type_2"/>
</dbReference>
<comment type="similarity">
    <text evidence="2">Belongs to the phosphatase 2A regulatory subunit A family.</text>
</comment>
<dbReference type="Gene3D" id="1.25.10.10">
    <property type="entry name" value="Leucine-rich Repeat Variant"/>
    <property type="match status" value="1"/>
</dbReference>
<comment type="caution">
    <text evidence="5">The sequence shown here is derived from an EMBL/GenBank/DDBJ whole genome shotgun (WGS) entry which is preliminary data.</text>
</comment>
<protein>
    <recommendedName>
        <fullName evidence="4">Phosphatase PP2A regulatory subunit A/Splicing factor 3B subunit 1-like HEAT repeat domain-containing protein</fullName>
    </recommendedName>
</protein>
<feature type="repeat" description="HEAT" evidence="3">
    <location>
        <begin position="43"/>
        <end position="76"/>
    </location>
</feature>
<gene>
    <name evidence="5" type="ORF">ECRASSUSDP1_LOCUS4021</name>
</gene>